<comment type="caution">
    <text evidence="1">The sequence shown here is derived from an EMBL/GenBank/DDBJ whole genome shotgun (WGS) entry which is preliminary data.</text>
</comment>
<dbReference type="AlphaFoldDB" id="A0A6P1D9X4"/>
<reference evidence="3 4" key="1">
    <citation type="submission" date="2020-01" db="EMBL/GenBank/DDBJ databases">
        <title>Genetics and antimicrobial susceptibilities of Nocardia species isolated from the soil; a comparison with species isolated from humans.</title>
        <authorList>
            <person name="Carrasco G."/>
            <person name="Monzon S."/>
            <person name="Sansegundo M."/>
            <person name="Garcia E."/>
            <person name="Garrido N."/>
            <person name="Medina M.J."/>
            <person name="Villalon P."/>
            <person name="Ramirez-Arocha A.C."/>
            <person name="Jimenez P."/>
            <person name="Cuesta I."/>
            <person name="Valdezate S."/>
        </authorList>
    </citation>
    <scope>NUCLEOTIDE SEQUENCE [LARGE SCALE GENOMIC DNA]</scope>
    <source>
        <strain evidence="1 3">CNM20110639</strain>
        <strain evidence="2 4">CNM20110649</strain>
    </source>
</reference>
<keyword evidence="4" id="KW-1185">Reference proteome</keyword>
<accession>A0A6P1D9X4</accession>
<proteinExistence type="predicted"/>
<evidence type="ECO:0000313" key="3">
    <source>
        <dbReference type="Proteomes" id="UP000468928"/>
    </source>
</evidence>
<organism evidence="1 3">
    <name type="scientific">Nocardia cyriacigeorgica</name>
    <dbReference type="NCBI Taxonomy" id="135487"/>
    <lineage>
        <taxon>Bacteria</taxon>
        <taxon>Bacillati</taxon>
        <taxon>Actinomycetota</taxon>
        <taxon>Actinomycetes</taxon>
        <taxon>Mycobacteriales</taxon>
        <taxon>Nocardiaceae</taxon>
        <taxon>Nocardia</taxon>
    </lineage>
</organism>
<dbReference type="RefSeq" id="WP_163829109.1">
    <property type="nucleotide sequence ID" value="NZ_JAAGUX010000060.1"/>
</dbReference>
<evidence type="ECO:0000313" key="1">
    <source>
        <dbReference type="EMBL" id="NEW45523.1"/>
    </source>
</evidence>
<name>A0A6P1D9X4_9NOCA</name>
<dbReference type="EMBL" id="JAAGUZ010000032">
    <property type="protein sequence ID" value="NEW45523.1"/>
    <property type="molecule type" value="Genomic_DNA"/>
</dbReference>
<dbReference type="EMBL" id="JAAGUX010000060">
    <property type="protein sequence ID" value="NEW58647.1"/>
    <property type="molecule type" value="Genomic_DNA"/>
</dbReference>
<protein>
    <submittedName>
        <fullName evidence="1">Uncharacterized protein</fullName>
    </submittedName>
</protein>
<evidence type="ECO:0000313" key="4">
    <source>
        <dbReference type="Proteomes" id="UP000470876"/>
    </source>
</evidence>
<dbReference type="Proteomes" id="UP000470876">
    <property type="component" value="Unassembled WGS sequence"/>
</dbReference>
<sequence>MNLWPLLVDDLISGSYSVERRLRPRRLAVAVQSNSVPDAASAIKKLCSKWAGGSMPLLSIDPEVGELDGRWSSILEVSGIDGISGRGMISDAVKEKLSDGDAEATQHLFLQLIEMDERKKVITSGGISEDHPWYISYLATFGDLPREVNRELNGRLELRDNLRFEDLIDVVDSNEENYARGLVEWSRCGELTAVELTRVRLPAGLSTPYNTGLPGSSRFSFGINEAPRKYGPNVVVVYDKGSVDDLALIWNLRAKLCHPKGLPLAIPYTDSIAEDLDVIAGHGGACHHFGFGHSIAVTSFSVPLQDLREIDAETTYDVVDPWDLIEDVHGYFVSSAEVVQFSDGSASIPDFSSTDIKELGQGYLGSSHATWLTLTTIIKGNELPPSRTMRRGKWKYYDVGYSTGKITHVGKLDSFTKIFHPSGLETLRALGADLGLDARPSEPGKAAEQLVRAASGNLSMFASTGVTKLLGEMSRRGHASLVKRRLDQYLAGTVPDGSDRYELLLDKLNAAIGSPDLEEVGYMTFNRIKQMLDLSKDEAIAWVEWAVSHRILIRGFEAACSACGHRQWRALADAVPELVCHGCGRVITNPFGVDRIEHRYRASETLLRAMNSDVLPPILAMRYVAELLGGPTGSVFGIYPGIELREEGSIEVLAEIDCLVVLKSGKWILGECKARARGLNEHELDKLWLAADRVGAIATFSSTLDRSDECGTIWRTEEAPSGRPHFSLVAEHLYQTGIIGPTYGAEYFEWPDKNSDADNSLQGNKLAKEFGRLLLLDQSDNEKWRRAYWESKSDS</sequence>
<dbReference type="Proteomes" id="UP000468928">
    <property type="component" value="Unassembled WGS sequence"/>
</dbReference>
<evidence type="ECO:0000313" key="2">
    <source>
        <dbReference type="EMBL" id="NEW58647.1"/>
    </source>
</evidence>
<gene>
    <name evidence="1" type="ORF">GV789_13825</name>
    <name evidence="2" type="ORF">GV794_23810</name>
</gene>